<dbReference type="EC" id="1.11.1.24" evidence="3"/>
<evidence type="ECO:0000256" key="3">
    <source>
        <dbReference type="ARBA" id="ARBA00013017"/>
    </source>
</evidence>
<reference evidence="15 16" key="1">
    <citation type="submission" date="2019-03" db="EMBL/GenBank/DDBJ databases">
        <title>Alkanindiges illinoisensis: a potential pathogenic isolated from ascites of a gastric cancer patient with abdominal metastasis.</title>
        <authorList>
            <person name="Hu X."/>
            <person name="Yang B."/>
            <person name="Yan X."/>
            <person name="Lin L."/>
            <person name="Zhao H."/>
            <person name="Zhou F."/>
            <person name="Su B."/>
            <person name="Chen J."/>
            <person name="Rui Y."/>
            <person name="Wang Q."/>
            <person name="Zheng L."/>
        </authorList>
    </citation>
    <scope>NUCLEOTIDE SEQUENCE [LARGE SCALE GENOMIC DNA]</scope>
    <source>
        <strain evidence="15 16">NFYY 23406</strain>
    </source>
</reference>
<dbReference type="InterPro" id="IPR000866">
    <property type="entry name" value="AhpC/TSA"/>
</dbReference>
<evidence type="ECO:0000256" key="5">
    <source>
        <dbReference type="ARBA" id="ARBA00022862"/>
    </source>
</evidence>
<evidence type="ECO:0000256" key="13">
    <source>
        <dbReference type="SAM" id="MobiDB-lite"/>
    </source>
</evidence>
<keyword evidence="6" id="KW-0560">Oxidoreductase</keyword>
<evidence type="ECO:0000313" key="15">
    <source>
        <dbReference type="EMBL" id="TEU30853.1"/>
    </source>
</evidence>
<evidence type="ECO:0000256" key="1">
    <source>
        <dbReference type="ARBA" id="ARBA00003330"/>
    </source>
</evidence>
<dbReference type="InterPro" id="IPR050924">
    <property type="entry name" value="Peroxiredoxin_BCP/PrxQ"/>
</dbReference>
<dbReference type="FunFam" id="3.40.30.10:FF:000007">
    <property type="entry name" value="Thioredoxin-dependent thiol peroxidase"/>
    <property type="match status" value="1"/>
</dbReference>
<evidence type="ECO:0000256" key="8">
    <source>
        <dbReference type="ARBA" id="ARBA00023284"/>
    </source>
</evidence>
<dbReference type="SUPFAM" id="SSF52833">
    <property type="entry name" value="Thioredoxin-like"/>
    <property type="match status" value="1"/>
</dbReference>
<dbReference type="RefSeq" id="WP_134243034.1">
    <property type="nucleotide sequence ID" value="NZ_SNTY01000003.1"/>
</dbReference>
<evidence type="ECO:0000256" key="4">
    <source>
        <dbReference type="ARBA" id="ARBA00022559"/>
    </source>
</evidence>
<comment type="caution">
    <text evidence="15">The sequence shown here is derived from an EMBL/GenBank/DDBJ whole genome shotgun (WGS) entry which is preliminary data.</text>
</comment>
<comment type="subunit">
    <text evidence="2">Monomer.</text>
</comment>
<dbReference type="InterPro" id="IPR036249">
    <property type="entry name" value="Thioredoxin-like_sf"/>
</dbReference>
<evidence type="ECO:0000256" key="11">
    <source>
        <dbReference type="ARBA" id="ARBA00042639"/>
    </source>
</evidence>
<dbReference type="PROSITE" id="PS51352">
    <property type="entry name" value="THIOREDOXIN_2"/>
    <property type="match status" value="1"/>
</dbReference>
<evidence type="ECO:0000256" key="2">
    <source>
        <dbReference type="ARBA" id="ARBA00011245"/>
    </source>
</evidence>
<evidence type="ECO:0000256" key="10">
    <source>
        <dbReference type="ARBA" id="ARBA00038489"/>
    </source>
</evidence>
<dbReference type="Proteomes" id="UP000297834">
    <property type="component" value="Unassembled WGS sequence"/>
</dbReference>
<keyword evidence="16" id="KW-1185">Reference proteome</keyword>
<accession>A0A4Y7XG57</accession>
<gene>
    <name evidence="15" type="ORF">E2B99_00385</name>
</gene>
<evidence type="ECO:0000259" key="14">
    <source>
        <dbReference type="PROSITE" id="PS51352"/>
    </source>
</evidence>
<proteinExistence type="inferred from homology"/>
<feature type="domain" description="Thioredoxin" evidence="14">
    <location>
        <begin position="16"/>
        <end position="167"/>
    </location>
</feature>
<evidence type="ECO:0000256" key="12">
    <source>
        <dbReference type="ARBA" id="ARBA00049091"/>
    </source>
</evidence>
<name>A0A4Y7XG57_9GAMM</name>
<dbReference type="GO" id="GO:0045454">
    <property type="term" value="P:cell redox homeostasis"/>
    <property type="evidence" value="ECO:0007669"/>
    <property type="project" value="TreeGrafter"/>
</dbReference>
<dbReference type="GO" id="GO:0005737">
    <property type="term" value="C:cytoplasm"/>
    <property type="evidence" value="ECO:0007669"/>
    <property type="project" value="TreeGrafter"/>
</dbReference>
<dbReference type="GO" id="GO:0008379">
    <property type="term" value="F:thioredoxin peroxidase activity"/>
    <property type="evidence" value="ECO:0007669"/>
    <property type="project" value="TreeGrafter"/>
</dbReference>
<dbReference type="CDD" id="cd03017">
    <property type="entry name" value="PRX_BCP"/>
    <property type="match status" value="1"/>
</dbReference>
<evidence type="ECO:0000256" key="6">
    <source>
        <dbReference type="ARBA" id="ARBA00023002"/>
    </source>
</evidence>
<comment type="function">
    <text evidence="1">Thiol-specific peroxidase that catalyzes the reduction of hydrogen peroxide and organic hydroperoxides to water and alcohols, respectively. Plays a role in cell protection against oxidative stress by detoxifying peroxides and as sensor of hydrogen peroxide-mediated signaling events.</text>
</comment>
<evidence type="ECO:0000256" key="7">
    <source>
        <dbReference type="ARBA" id="ARBA00023157"/>
    </source>
</evidence>
<dbReference type="GO" id="GO:0034599">
    <property type="term" value="P:cellular response to oxidative stress"/>
    <property type="evidence" value="ECO:0007669"/>
    <property type="project" value="TreeGrafter"/>
</dbReference>
<dbReference type="AlphaFoldDB" id="A0A4Y7XG57"/>
<comment type="similarity">
    <text evidence="10">Belongs to the peroxiredoxin family. BCP/PrxQ subfamily.</text>
</comment>
<evidence type="ECO:0000256" key="9">
    <source>
        <dbReference type="ARBA" id="ARBA00032824"/>
    </source>
</evidence>
<keyword evidence="5" id="KW-0049">Antioxidant</keyword>
<evidence type="ECO:0000313" key="16">
    <source>
        <dbReference type="Proteomes" id="UP000297834"/>
    </source>
</evidence>
<protein>
    <recommendedName>
        <fullName evidence="3">thioredoxin-dependent peroxiredoxin</fullName>
        <ecNumber evidence="3">1.11.1.24</ecNumber>
    </recommendedName>
    <alternativeName>
        <fullName evidence="9">Thioredoxin peroxidase</fullName>
    </alternativeName>
    <alternativeName>
        <fullName evidence="11">Thioredoxin-dependent peroxiredoxin Bcp</fullName>
    </alternativeName>
</protein>
<dbReference type="InterPro" id="IPR013766">
    <property type="entry name" value="Thioredoxin_domain"/>
</dbReference>
<dbReference type="PANTHER" id="PTHR42801:SF4">
    <property type="entry name" value="AHPC_TSA FAMILY PROTEIN"/>
    <property type="match status" value="1"/>
</dbReference>
<dbReference type="OrthoDB" id="9812811at2"/>
<organism evidence="15 16">
    <name type="scientific">Alkanindiges illinoisensis</name>
    <dbReference type="NCBI Taxonomy" id="197183"/>
    <lineage>
        <taxon>Bacteria</taxon>
        <taxon>Pseudomonadati</taxon>
        <taxon>Pseudomonadota</taxon>
        <taxon>Gammaproteobacteria</taxon>
        <taxon>Moraxellales</taxon>
        <taxon>Moraxellaceae</taxon>
        <taxon>Alkanindiges</taxon>
    </lineage>
</organism>
<keyword evidence="7" id="KW-1015">Disulfide bond</keyword>
<comment type="catalytic activity">
    <reaction evidence="12">
        <text>a hydroperoxide + [thioredoxin]-dithiol = an alcohol + [thioredoxin]-disulfide + H2O</text>
        <dbReference type="Rhea" id="RHEA:62620"/>
        <dbReference type="Rhea" id="RHEA-COMP:10698"/>
        <dbReference type="Rhea" id="RHEA-COMP:10700"/>
        <dbReference type="ChEBI" id="CHEBI:15377"/>
        <dbReference type="ChEBI" id="CHEBI:29950"/>
        <dbReference type="ChEBI" id="CHEBI:30879"/>
        <dbReference type="ChEBI" id="CHEBI:35924"/>
        <dbReference type="ChEBI" id="CHEBI:50058"/>
        <dbReference type="EC" id="1.11.1.24"/>
    </reaction>
</comment>
<sequence length="167" mass="18977">MSTSIPISTPDEKNSSEQPAKLPDLMVDSTQGSFNLQTLQGHYTLLYFYPKDLTAGCTTQAQNFRDLLPEFEKLGVKIYGVSRDTLKSHDKFTLKESIPFALISDPNETLCRYFDVIKTKNMYGKQVQGIERSSFLFNQQGQLIQSWRKIKAAGHAALVLNFIQQYI</sequence>
<dbReference type="Pfam" id="PF00578">
    <property type="entry name" value="AhpC-TSA"/>
    <property type="match status" value="1"/>
</dbReference>
<dbReference type="Gene3D" id="3.40.30.10">
    <property type="entry name" value="Glutaredoxin"/>
    <property type="match status" value="1"/>
</dbReference>
<feature type="region of interest" description="Disordered" evidence="13">
    <location>
        <begin position="1"/>
        <end position="20"/>
    </location>
</feature>
<dbReference type="EMBL" id="SNTY01000003">
    <property type="protein sequence ID" value="TEU30853.1"/>
    <property type="molecule type" value="Genomic_DNA"/>
</dbReference>
<keyword evidence="4" id="KW-0575">Peroxidase</keyword>
<dbReference type="STRING" id="1120977.GCA_000619845_00159"/>
<keyword evidence="8" id="KW-0676">Redox-active center</keyword>
<dbReference type="PANTHER" id="PTHR42801">
    <property type="entry name" value="THIOREDOXIN-DEPENDENT PEROXIDE REDUCTASE"/>
    <property type="match status" value="1"/>
</dbReference>